<organism evidence="1 2">
    <name type="scientific">Comamonas thiooxydans</name>
    <dbReference type="NCBI Taxonomy" id="363952"/>
    <lineage>
        <taxon>Bacteria</taxon>
        <taxon>Pseudomonadati</taxon>
        <taxon>Pseudomonadota</taxon>
        <taxon>Betaproteobacteria</taxon>
        <taxon>Burkholderiales</taxon>
        <taxon>Comamonadaceae</taxon>
        <taxon>Comamonas</taxon>
    </lineage>
</organism>
<protein>
    <recommendedName>
        <fullName evidence="3">Polymer-forming cytoskeletal protein</fullName>
    </recommendedName>
</protein>
<evidence type="ECO:0000313" key="2">
    <source>
        <dbReference type="Proteomes" id="UP000029567"/>
    </source>
</evidence>
<evidence type="ECO:0000313" key="1">
    <source>
        <dbReference type="EMBL" id="KGG83633.1"/>
    </source>
</evidence>
<evidence type="ECO:0008006" key="3">
    <source>
        <dbReference type="Google" id="ProtNLM"/>
    </source>
</evidence>
<dbReference type="InterPro" id="IPR007607">
    <property type="entry name" value="BacA/B"/>
</dbReference>
<gene>
    <name evidence="1" type="ORF">P245_25290</name>
</gene>
<reference evidence="1 2" key="1">
    <citation type="submission" date="2013-09" db="EMBL/GenBank/DDBJ databases">
        <title>High correlation between genotypes and phenotypes of environmental bacteria Comamonas testosteroni strains.</title>
        <authorList>
            <person name="Liu L."/>
            <person name="Zhu W."/>
            <person name="Xia X."/>
            <person name="Xu B."/>
            <person name="Luo M."/>
            <person name="Wang G."/>
        </authorList>
    </citation>
    <scope>NUCLEOTIDE SEQUENCE [LARGE SCALE GENOMIC DNA]</scope>
    <source>
        <strain evidence="1 2">JL14</strain>
    </source>
</reference>
<accession>A0A0E3BVC5</accession>
<proteinExistence type="predicted"/>
<sequence>MSLKLISRDLLTRPSTKLGRETEFQGEYKTTKKDAGIAVAGKVGANFILGEGSVFYLEASGEAQKCRVEAEIVVIAGHFAGHIVCRTLEILPSAKVEGEITYAEVCVQLGAKVEASHRMIG</sequence>
<dbReference type="EMBL" id="AWTN01000140">
    <property type="protein sequence ID" value="KGG83633.1"/>
    <property type="molecule type" value="Genomic_DNA"/>
</dbReference>
<dbReference type="Proteomes" id="UP000029567">
    <property type="component" value="Unassembled WGS sequence"/>
</dbReference>
<dbReference type="AlphaFoldDB" id="A0A0E3BVC5"/>
<comment type="caution">
    <text evidence="1">The sequence shown here is derived from an EMBL/GenBank/DDBJ whole genome shotgun (WGS) entry which is preliminary data.</text>
</comment>
<dbReference type="Pfam" id="PF04519">
    <property type="entry name" value="Bactofilin"/>
    <property type="match status" value="1"/>
</dbReference>
<name>A0A0E3BVC5_9BURK</name>